<evidence type="ECO:0000313" key="3">
    <source>
        <dbReference type="EMBL" id="MDR6868052.1"/>
    </source>
</evidence>
<dbReference type="PROSITE" id="PS01125">
    <property type="entry name" value="ROK"/>
    <property type="match status" value="1"/>
</dbReference>
<dbReference type="SUPFAM" id="SSF46785">
    <property type="entry name" value="Winged helix' DNA-binding domain"/>
    <property type="match status" value="1"/>
</dbReference>
<dbReference type="PANTHER" id="PTHR18964:SF149">
    <property type="entry name" value="BIFUNCTIONAL UDP-N-ACETYLGLUCOSAMINE 2-EPIMERASE_N-ACETYLMANNOSAMINE KINASE"/>
    <property type="match status" value="1"/>
</dbReference>
<dbReference type="GO" id="GO:0016301">
    <property type="term" value="F:kinase activity"/>
    <property type="evidence" value="ECO:0007669"/>
    <property type="project" value="UniProtKB-KW"/>
</dbReference>
<keyword evidence="3" id="KW-0418">Kinase</keyword>
<dbReference type="InterPro" id="IPR000600">
    <property type="entry name" value="ROK"/>
</dbReference>
<keyword evidence="3" id="KW-0808">Transferase</keyword>
<accession>A0ABU1SER8</accession>
<keyword evidence="4" id="KW-1185">Reference proteome</keyword>
<sequence>MSESVDPSRPSSGTTVSAPPVAGGRGAVDPHAFGPGRHLRTRGKVLPEHARGHNRSLVLQTLYHEGAMSRADLSRKTGLTRVTISDLVAEFIADGIIVEKGIRETSGPGKPPILIDIDRTGHRIVGLDLSGPGVFEGALLSLDGEVLERLETARPHGGDAAYEAVRALASELVALSPVPVLGIGVGAPGIVRPDGVVLSSPNLDWTDFPLERLLGAALDLPVLVRNDANAAVLAEYTFGAANSDTLLVRVGRGVGAGLISGSQPLLGSRFAAGEIGHVVVGTDGGPLCVCGKRGCLEAWLSATRLRERLEAAADDEARDGVLRDAGTRLAVGVAPIVAALDLSEIVLSGPADLLDGVLVDAARSTLLARTLAGVFDDVAIRMTTQEDIVLRGAAVMVLSSQLGVS</sequence>
<dbReference type="Gene3D" id="3.30.420.40">
    <property type="match status" value="2"/>
</dbReference>
<dbReference type="InterPro" id="IPR036388">
    <property type="entry name" value="WH-like_DNA-bd_sf"/>
</dbReference>
<evidence type="ECO:0000256" key="2">
    <source>
        <dbReference type="SAM" id="MobiDB-lite"/>
    </source>
</evidence>
<comment type="caution">
    <text evidence="3">The sequence shown here is derived from an EMBL/GenBank/DDBJ whole genome shotgun (WGS) entry which is preliminary data.</text>
</comment>
<dbReference type="InterPro" id="IPR043129">
    <property type="entry name" value="ATPase_NBD"/>
</dbReference>
<proteinExistence type="inferred from homology"/>
<gene>
    <name evidence="3" type="ORF">J2Y69_002663</name>
</gene>
<dbReference type="InterPro" id="IPR049874">
    <property type="entry name" value="ROK_cs"/>
</dbReference>
<dbReference type="PANTHER" id="PTHR18964">
    <property type="entry name" value="ROK (REPRESSOR, ORF, KINASE) FAMILY"/>
    <property type="match status" value="1"/>
</dbReference>
<dbReference type="Gene3D" id="1.10.10.10">
    <property type="entry name" value="Winged helix-like DNA-binding domain superfamily/Winged helix DNA-binding domain"/>
    <property type="match status" value="1"/>
</dbReference>
<dbReference type="Pfam" id="PF00480">
    <property type="entry name" value="ROK"/>
    <property type="match status" value="1"/>
</dbReference>
<dbReference type="Proteomes" id="UP001259347">
    <property type="component" value="Unassembled WGS sequence"/>
</dbReference>
<dbReference type="SUPFAM" id="SSF53067">
    <property type="entry name" value="Actin-like ATPase domain"/>
    <property type="match status" value="1"/>
</dbReference>
<evidence type="ECO:0000313" key="4">
    <source>
        <dbReference type="Proteomes" id="UP001259347"/>
    </source>
</evidence>
<reference evidence="3 4" key="1">
    <citation type="submission" date="2023-07" db="EMBL/GenBank/DDBJ databases">
        <title>Sorghum-associated microbial communities from plants grown in Nebraska, USA.</title>
        <authorList>
            <person name="Schachtman D."/>
        </authorList>
    </citation>
    <scope>NUCLEOTIDE SEQUENCE [LARGE SCALE GENOMIC DNA]</scope>
    <source>
        <strain evidence="3 4">2980</strain>
    </source>
</reference>
<organism evidence="3 4">
    <name type="scientific">Microbacterium resistens</name>
    <dbReference type="NCBI Taxonomy" id="156977"/>
    <lineage>
        <taxon>Bacteria</taxon>
        <taxon>Bacillati</taxon>
        <taxon>Actinomycetota</taxon>
        <taxon>Actinomycetes</taxon>
        <taxon>Micrococcales</taxon>
        <taxon>Microbacteriaceae</taxon>
        <taxon>Microbacterium</taxon>
    </lineage>
</organism>
<protein>
    <submittedName>
        <fullName evidence="3">NBD/HSP70 family sugar kinase</fullName>
    </submittedName>
</protein>
<name>A0ABU1SER8_9MICO</name>
<comment type="similarity">
    <text evidence="1">Belongs to the ROK (NagC/XylR) family.</text>
</comment>
<dbReference type="RefSeq" id="WP_310021487.1">
    <property type="nucleotide sequence ID" value="NZ_JAVDUM010000012.1"/>
</dbReference>
<feature type="region of interest" description="Disordered" evidence="2">
    <location>
        <begin position="1"/>
        <end position="39"/>
    </location>
</feature>
<evidence type="ECO:0000256" key="1">
    <source>
        <dbReference type="ARBA" id="ARBA00006479"/>
    </source>
</evidence>
<dbReference type="InterPro" id="IPR036390">
    <property type="entry name" value="WH_DNA-bd_sf"/>
</dbReference>
<dbReference type="EMBL" id="JAVDUM010000012">
    <property type="protein sequence ID" value="MDR6868052.1"/>
    <property type="molecule type" value="Genomic_DNA"/>
</dbReference>
<feature type="compositionally biased region" description="Polar residues" evidence="2">
    <location>
        <begin position="1"/>
        <end position="17"/>
    </location>
</feature>